<feature type="region of interest" description="Disordered" evidence="1">
    <location>
        <begin position="86"/>
        <end position="128"/>
    </location>
</feature>
<name>A0A5P1EM05_ASPOF</name>
<reference evidence="3" key="1">
    <citation type="journal article" date="2017" name="Nat. Commun.">
        <title>The asparagus genome sheds light on the origin and evolution of a young Y chromosome.</title>
        <authorList>
            <person name="Harkess A."/>
            <person name="Zhou J."/>
            <person name="Xu C."/>
            <person name="Bowers J.E."/>
            <person name="Van der Hulst R."/>
            <person name="Ayyampalayam S."/>
            <person name="Mercati F."/>
            <person name="Riccardi P."/>
            <person name="McKain M.R."/>
            <person name="Kakrana A."/>
            <person name="Tang H."/>
            <person name="Ray J."/>
            <person name="Groenendijk J."/>
            <person name="Arikit S."/>
            <person name="Mathioni S.M."/>
            <person name="Nakano M."/>
            <person name="Shan H."/>
            <person name="Telgmann-Rauber A."/>
            <person name="Kanno A."/>
            <person name="Yue Z."/>
            <person name="Chen H."/>
            <person name="Li W."/>
            <person name="Chen Y."/>
            <person name="Xu X."/>
            <person name="Zhang Y."/>
            <person name="Luo S."/>
            <person name="Chen H."/>
            <person name="Gao J."/>
            <person name="Mao Z."/>
            <person name="Pires J.C."/>
            <person name="Luo M."/>
            <person name="Kudrna D."/>
            <person name="Wing R.A."/>
            <person name="Meyers B.C."/>
            <person name="Yi K."/>
            <person name="Kong H."/>
            <person name="Lavrijsen P."/>
            <person name="Sunseri F."/>
            <person name="Falavigna A."/>
            <person name="Ye Y."/>
            <person name="Leebens-Mack J.H."/>
            <person name="Chen G."/>
        </authorList>
    </citation>
    <scope>NUCLEOTIDE SEQUENCE [LARGE SCALE GENOMIC DNA]</scope>
    <source>
        <strain evidence="3">cv. DH0086</strain>
    </source>
</reference>
<gene>
    <name evidence="2" type="ORF">A4U43_C06F14860</name>
</gene>
<keyword evidence="3" id="KW-1185">Reference proteome</keyword>
<protein>
    <submittedName>
        <fullName evidence="2">Uncharacterized protein</fullName>
    </submittedName>
</protein>
<dbReference type="Gramene" id="ONK67032">
    <property type="protein sequence ID" value="ONK67032"/>
    <property type="gene ID" value="A4U43_C06F14860"/>
</dbReference>
<evidence type="ECO:0000313" key="3">
    <source>
        <dbReference type="Proteomes" id="UP000243459"/>
    </source>
</evidence>
<feature type="region of interest" description="Disordered" evidence="1">
    <location>
        <begin position="1"/>
        <end position="30"/>
    </location>
</feature>
<evidence type="ECO:0000313" key="2">
    <source>
        <dbReference type="EMBL" id="ONK67032.1"/>
    </source>
</evidence>
<feature type="compositionally biased region" description="Basic and acidic residues" evidence="1">
    <location>
        <begin position="111"/>
        <end position="121"/>
    </location>
</feature>
<dbReference type="Proteomes" id="UP000243459">
    <property type="component" value="Chromosome 6"/>
</dbReference>
<sequence>MESTNRLKQRLSRLSGPDPPPNLMRFPTSATRQHLHLLLRAATPPAPQPLRCHHRKHFTLHCLRPLPLNLLLLPLPLPRLRASNLADPAKLQTPSTSSPTPSHSMSRTKRTRENSHSPEIRRRPKKKN</sequence>
<accession>A0A5P1EM05</accession>
<dbReference type="AlphaFoldDB" id="A0A5P1EM05"/>
<organism evidence="2 3">
    <name type="scientific">Asparagus officinalis</name>
    <name type="common">Garden asparagus</name>
    <dbReference type="NCBI Taxonomy" id="4686"/>
    <lineage>
        <taxon>Eukaryota</taxon>
        <taxon>Viridiplantae</taxon>
        <taxon>Streptophyta</taxon>
        <taxon>Embryophyta</taxon>
        <taxon>Tracheophyta</taxon>
        <taxon>Spermatophyta</taxon>
        <taxon>Magnoliopsida</taxon>
        <taxon>Liliopsida</taxon>
        <taxon>Asparagales</taxon>
        <taxon>Asparagaceae</taxon>
        <taxon>Asparagoideae</taxon>
        <taxon>Asparagus</taxon>
    </lineage>
</organism>
<dbReference type="EMBL" id="CM007386">
    <property type="protein sequence ID" value="ONK67032.1"/>
    <property type="molecule type" value="Genomic_DNA"/>
</dbReference>
<proteinExistence type="predicted"/>
<evidence type="ECO:0000256" key="1">
    <source>
        <dbReference type="SAM" id="MobiDB-lite"/>
    </source>
</evidence>
<feature type="compositionally biased region" description="Low complexity" evidence="1">
    <location>
        <begin position="93"/>
        <end position="105"/>
    </location>
</feature>